<keyword evidence="2" id="KW-1185">Reference proteome</keyword>
<evidence type="ECO:0000313" key="1">
    <source>
        <dbReference type="EMBL" id="MCY0387412.1"/>
    </source>
</evidence>
<accession>A0ABT3ZLX6</accession>
<organism evidence="1 2">
    <name type="scientific">Robbsia betulipollinis</name>
    <dbReference type="NCBI Taxonomy" id="2981849"/>
    <lineage>
        <taxon>Bacteria</taxon>
        <taxon>Pseudomonadati</taxon>
        <taxon>Pseudomonadota</taxon>
        <taxon>Betaproteobacteria</taxon>
        <taxon>Burkholderiales</taxon>
        <taxon>Burkholderiaceae</taxon>
        <taxon>Robbsia</taxon>
    </lineage>
</organism>
<dbReference type="RefSeq" id="WP_267847155.1">
    <property type="nucleotide sequence ID" value="NZ_JAPMXC010000001.1"/>
</dbReference>
<protein>
    <submittedName>
        <fullName evidence="1">Uncharacterized protein</fullName>
    </submittedName>
</protein>
<evidence type="ECO:0000313" key="2">
    <source>
        <dbReference type="Proteomes" id="UP001082899"/>
    </source>
</evidence>
<proteinExistence type="predicted"/>
<sequence length="129" mass="13900">MADVLRNQAGNIPVTVVTIDPMALDNELGEAIIANKPGQIMRVHTVSVRSNQYGPLASTWQLDIDNVSQHPVAPSGTSAGQVAVTRRTIYRVRVSGPTCMGSLSSEGRVVVALHRAYPRQVDALWQEPA</sequence>
<dbReference type="Proteomes" id="UP001082899">
    <property type="component" value="Unassembled WGS sequence"/>
</dbReference>
<gene>
    <name evidence="1" type="ORF">OVY01_09215</name>
</gene>
<reference evidence="1" key="1">
    <citation type="submission" date="2022-11" db="EMBL/GenBank/DDBJ databases">
        <title>Robbsia betulipollinis sp. nov., isolated from pollen of birch (Betula pendula).</title>
        <authorList>
            <person name="Shi H."/>
            <person name="Ambika Manirajan B."/>
            <person name="Ratering S."/>
            <person name="Geissler-Plaum R."/>
            <person name="Schnell S."/>
        </authorList>
    </citation>
    <scope>NUCLEOTIDE SEQUENCE</scope>
    <source>
        <strain evidence="1">Bb-Pol-6</strain>
    </source>
</reference>
<dbReference type="EMBL" id="JAPMXC010000001">
    <property type="protein sequence ID" value="MCY0387412.1"/>
    <property type="molecule type" value="Genomic_DNA"/>
</dbReference>
<comment type="caution">
    <text evidence="1">The sequence shown here is derived from an EMBL/GenBank/DDBJ whole genome shotgun (WGS) entry which is preliminary data.</text>
</comment>
<name>A0ABT3ZLX6_9BURK</name>